<evidence type="ECO:0000313" key="3">
    <source>
        <dbReference type="EMBL" id="KAF2188056.1"/>
    </source>
</evidence>
<dbReference type="InterPro" id="IPR000757">
    <property type="entry name" value="Beta-glucanase-like"/>
</dbReference>
<evidence type="ECO:0000256" key="1">
    <source>
        <dbReference type="SAM" id="SignalP"/>
    </source>
</evidence>
<organism evidence="3 4">
    <name type="scientific">Zopfia rhizophila CBS 207.26</name>
    <dbReference type="NCBI Taxonomy" id="1314779"/>
    <lineage>
        <taxon>Eukaryota</taxon>
        <taxon>Fungi</taxon>
        <taxon>Dikarya</taxon>
        <taxon>Ascomycota</taxon>
        <taxon>Pezizomycotina</taxon>
        <taxon>Dothideomycetes</taxon>
        <taxon>Dothideomycetes incertae sedis</taxon>
        <taxon>Zopfiaceae</taxon>
        <taxon>Zopfia</taxon>
    </lineage>
</organism>
<feature type="domain" description="GH16" evidence="2">
    <location>
        <begin position="15"/>
        <end position="276"/>
    </location>
</feature>
<protein>
    <submittedName>
        <fullName evidence="3">Glycoside hydrolase family 16 protein</fullName>
    </submittedName>
</protein>
<feature type="chain" id="PRO_5025445360" evidence="1">
    <location>
        <begin position="19"/>
        <end position="276"/>
    </location>
</feature>
<dbReference type="InterPro" id="IPR050546">
    <property type="entry name" value="Glycosyl_Hydrlase_16"/>
</dbReference>
<keyword evidence="1" id="KW-0732">Signal</keyword>
<dbReference type="Pfam" id="PF26113">
    <property type="entry name" value="GH16_XgeA"/>
    <property type="match status" value="1"/>
</dbReference>
<accession>A0A6A6EDY3</accession>
<sequence length="276" mass="29914">MVILPIATLCWSLPVIRAAIPNIPGFTLAWGDDFIGGANTNWGTGEIQTYTSRPENIKLTGDGVLQITPVRDSAGQWTSARIETRRLDFQAAANGRMRISARIIIPDIRDEAAAGYWPAFWTLGGNYRGDYQNWPSVGEFDIMENVNGVNSVWGVLHCGVNPGGPCMETDGIAGNIACPGSPCQGNWHVYTIEVDRSTSPERLTWSVDGVTFHTVTQTQVGTDTWVQAVQHGHFILLNLAMGGAFPNNQRGSGTPIPATVPGVPLYVDWVAVYNSN</sequence>
<dbReference type="Gene3D" id="2.60.120.200">
    <property type="match status" value="1"/>
</dbReference>
<dbReference type="PANTHER" id="PTHR10963">
    <property type="entry name" value="GLYCOSYL HYDROLASE-RELATED"/>
    <property type="match status" value="1"/>
</dbReference>
<dbReference type="AlphaFoldDB" id="A0A6A6EDY3"/>
<dbReference type="Proteomes" id="UP000800200">
    <property type="component" value="Unassembled WGS sequence"/>
</dbReference>
<dbReference type="EMBL" id="ML994625">
    <property type="protein sequence ID" value="KAF2188056.1"/>
    <property type="molecule type" value="Genomic_DNA"/>
</dbReference>
<dbReference type="CDD" id="cd02182">
    <property type="entry name" value="GH16_Strep_laminarinase_like"/>
    <property type="match status" value="1"/>
</dbReference>
<keyword evidence="4" id="KW-1185">Reference proteome</keyword>
<dbReference type="InterPro" id="IPR013320">
    <property type="entry name" value="ConA-like_dom_sf"/>
</dbReference>
<feature type="signal peptide" evidence="1">
    <location>
        <begin position="1"/>
        <end position="18"/>
    </location>
</feature>
<dbReference type="PANTHER" id="PTHR10963:SF60">
    <property type="entry name" value="GRAM-NEGATIVE BACTERIA-BINDING PROTEIN 1-RELATED"/>
    <property type="match status" value="1"/>
</dbReference>
<gene>
    <name evidence="3" type="ORF">K469DRAFT_725061</name>
</gene>
<evidence type="ECO:0000259" key="2">
    <source>
        <dbReference type="PROSITE" id="PS51762"/>
    </source>
</evidence>
<keyword evidence="3" id="KW-0378">Hydrolase</keyword>
<evidence type="ECO:0000313" key="4">
    <source>
        <dbReference type="Proteomes" id="UP000800200"/>
    </source>
</evidence>
<reference evidence="3" key="1">
    <citation type="journal article" date="2020" name="Stud. Mycol.">
        <title>101 Dothideomycetes genomes: a test case for predicting lifestyles and emergence of pathogens.</title>
        <authorList>
            <person name="Haridas S."/>
            <person name="Albert R."/>
            <person name="Binder M."/>
            <person name="Bloem J."/>
            <person name="Labutti K."/>
            <person name="Salamov A."/>
            <person name="Andreopoulos B."/>
            <person name="Baker S."/>
            <person name="Barry K."/>
            <person name="Bills G."/>
            <person name="Bluhm B."/>
            <person name="Cannon C."/>
            <person name="Castanera R."/>
            <person name="Culley D."/>
            <person name="Daum C."/>
            <person name="Ezra D."/>
            <person name="Gonzalez J."/>
            <person name="Henrissat B."/>
            <person name="Kuo A."/>
            <person name="Liang C."/>
            <person name="Lipzen A."/>
            <person name="Lutzoni F."/>
            <person name="Magnuson J."/>
            <person name="Mondo S."/>
            <person name="Nolan M."/>
            <person name="Ohm R."/>
            <person name="Pangilinan J."/>
            <person name="Park H.-J."/>
            <person name="Ramirez L."/>
            <person name="Alfaro M."/>
            <person name="Sun H."/>
            <person name="Tritt A."/>
            <person name="Yoshinaga Y."/>
            <person name="Zwiers L.-H."/>
            <person name="Turgeon B."/>
            <person name="Goodwin S."/>
            <person name="Spatafora J."/>
            <person name="Crous P."/>
            <person name="Grigoriev I."/>
        </authorList>
    </citation>
    <scope>NUCLEOTIDE SEQUENCE</scope>
    <source>
        <strain evidence="3">CBS 207.26</strain>
    </source>
</reference>
<dbReference type="SUPFAM" id="SSF49899">
    <property type="entry name" value="Concanavalin A-like lectins/glucanases"/>
    <property type="match status" value="1"/>
</dbReference>
<proteinExistence type="predicted"/>
<dbReference type="GO" id="GO:0005975">
    <property type="term" value="P:carbohydrate metabolic process"/>
    <property type="evidence" value="ECO:0007669"/>
    <property type="project" value="InterPro"/>
</dbReference>
<dbReference type="GO" id="GO:0004553">
    <property type="term" value="F:hydrolase activity, hydrolyzing O-glycosyl compounds"/>
    <property type="evidence" value="ECO:0007669"/>
    <property type="project" value="InterPro"/>
</dbReference>
<name>A0A6A6EDY3_9PEZI</name>
<dbReference type="PROSITE" id="PS51762">
    <property type="entry name" value="GH16_2"/>
    <property type="match status" value="1"/>
</dbReference>
<dbReference type="OrthoDB" id="192832at2759"/>